<evidence type="ECO:0000313" key="3">
    <source>
        <dbReference type="Proteomes" id="UP001066276"/>
    </source>
</evidence>
<proteinExistence type="predicted"/>
<dbReference type="PANTHER" id="PTHR46888:SF1">
    <property type="entry name" value="RIBONUCLEASE H"/>
    <property type="match status" value="1"/>
</dbReference>
<organism evidence="2 3">
    <name type="scientific">Pleurodeles waltl</name>
    <name type="common">Iberian ribbed newt</name>
    <dbReference type="NCBI Taxonomy" id="8319"/>
    <lineage>
        <taxon>Eukaryota</taxon>
        <taxon>Metazoa</taxon>
        <taxon>Chordata</taxon>
        <taxon>Craniata</taxon>
        <taxon>Vertebrata</taxon>
        <taxon>Euteleostomi</taxon>
        <taxon>Amphibia</taxon>
        <taxon>Batrachia</taxon>
        <taxon>Caudata</taxon>
        <taxon>Salamandroidea</taxon>
        <taxon>Salamandridae</taxon>
        <taxon>Pleurodelinae</taxon>
        <taxon>Pleurodeles</taxon>
    </lineage>
</organism>
<dbReference type="AlphaFoldDB" id="A0AAV7R901"/>
<sequence length="191" mass="21880">MTKGRVLWLGHNIAKYTTSMLANKERRNILIDYGCRQSVIKEAYVQPDQWDPNTQVLITCVHGDRETYPVATIEINWRGHEEYLSVGVIPELGEDMIIGTDYEAFPQLLNTANQDHISDSWWEEAPFVSFNIEGNNPIRKLSKAQKRKQNRLYQKETVSSKTPVPDSPKAIMSMAGQFQQAQREDPTLKNA</sequence>
<dbReference type="Proteomes" id="UP001066276">
    <property type="component" value="Chromosome 5"/>
</dbReference>
<comment type="caution">
    <text evidence="2">The sequence shown here is derived from an EMBL/GenBank/DDBJ whole genome shotgun (WGS) entry which is preliminary data.</text>
</comment>
<reference evidence="2" key="1">
    <citation type="journal article" date="2022" name="bioRxiv">
        <title>Sequencing and chromosome-scale assembly of the giantPleurodeles waltlgenome.</title>
        <authorList>
            <person name="Brown T."/>
            <person name="Elewa A."/>
            <person name="Iarovenko S."/>
            <person name="Subramanian E."/>
            <person name="Araus A.J."/>
            <person name="Petzold A."/>
            <person name="Susuki M."/>
            <person name="Suzuki K.-i.T."/>
            <person name="Hayashi T."/>
            <person name="Toyoda A."/>
            <person name="Oliveira C."/>
            <person name="Osipova E."/>
            <person name="Leigh N.D."/>
            <person name="Simon A."/>
            <person name="Yun M.H."/>
        </authorList>
    </citation>
    <scope>NUCLEOTIDE SEQUENCE</scope>
    <source>
        <strain evidence="2">20211129_DDA</strain>
        <tissue evidence="2">Liver</tissue>
    </source>
</reference>
<evidence type="ECO:0000313" key="2">
    <source>
        <dbReference type="EMBL" id="KAJ1149271.1"/>
    </source>
</evidence>
<dbReference type="PANTHER" id="PTHR46888">
    <property type="entry name" value="ZINC KNUCKLE DOMAINCONTAINING PROTEIN-RELATED"/>
    <property type="match status" value="1"/>
</dbReference>
<dbReference type="EMBL" id="JANPWB010000009">
    <property type="protein sequence ID" value="KAJ1149271.1"/>
    <property type="molecule type" value="Genomic_DNA"/>
</dbReference>
<dbReference type="InterPro" id="IPR021109">
    <property type="entry name" value="Peptidase_aspartic_dom_sf"/>
</dbReference>
<protein>
    <submittedName>
        <fullName evidence="2">Uncharacterized protein</fullName>
    </submittedName>
</protein>
<accession>A0AAV7R901</accession>
<gene>
    <name evidence="2" type="ORF">NDU88_002083</name>
</gene>
<keyword evidence="3" id="KW-1185">Reference proteome</keyword>
<dbReference type="SUPFAM" id="SSF50630">
    <property type="entry name" value="Acid proteases"/>
    <property type="match status" value="1"/>
</dbReference>
<evidence type="ECO:0000256" key="1">
    <source>
        <dbReference type="SAM" id="MobiDB-lite"/>
    </source>
</evidence>
<feature type="compositionally biased region" description="Basic and acidic residues" evidence="1">
    <location>
        <begin position="182"/>
        <end position="191"/>
    </location>
</feature>
<feature type="region of interest" description="Disordered" evidence="1">
    <location>
        <begin position="149"/>
        <end position="191"/>
    </location>
</feature>
<name>A0AAV7R901_PLEWA</name>